<proteinExistence type="inferred from homology"/>
<accession>A0A8C4N1W8</accession>
<feature type="compositionally biased region" description="Polar residues" evidence="7">
    <location>
        <begin position="50"/>
        <end position="72"/>
    </location>
</feature>
<evidence type="ECO:0000256" key="1">
    <source>
        <dbReference type="ARBA" id="ARBA00004282"/>
    </source>
</evidence>
<dbReference type="PANTHER" id="PTHR10372">
    <property type="entry name" value="PLAKOPHILLIN-RELATED"/>
    <property type="match status" value="1"/>
</dbReference>
<reference evidence="8" key="1">
    <citation type="submission" date="2025-05" db="UniProtKB">
        <authorList>
            <consortium name="Ensembl"/>
        </authorList>
    </citation>
    <scope>IDENTIFICATION</scope>
</reference>
<dbReference type="Proteomes" id="UP000694388">
    <property type="component" value="Unplaced"/>
</dbReference>
<dbReference type="Gene3D" id="1.25.10.10">
    <property type="entry name" value="Leucine-rich Repeat Variant"/>
    <property type="match status" value="1"/>
</dbReference>
<dbReference type="InterPro" id="IPR000225">
    <property type="entry name" value="Armadillo"/>
</dbReference>
<evidence type="ECO:0000313" key="9">
    <source>
        <dbReference type="Proteomes" id="UP000694388"/>
    </source>
</evidence>
<keyword evidence="9" id="KW-1185">Reference proteome</keyword>
<dbReference type="SMART" id="SM00185">
    <property type="entry name" value="ARM"/>
    <property type="match status" value="5"/>
</dbReference>
<dbReference type="GO" id="GO:0098609">
    <property type="term" value="P:cell-cell adhesion"/>
    <property type="evidence" value="ECO:0007669"/>
    <property type="project" value="InterPro"/>
</dbReference>
<dbReference type="PANTHER" id="PTHR10372:SF27">
    <property type="entry name" value="ADHERENS JUNCTION PROTEIN P120"/>
    <property type="match status" value="1"/>
</dbReference>
<dbReference type="GO" id="GO:0005737">
    <property type="term" value="C:cytoplasm"/>
    <property type="evidence" value="ECO:0007669"/>
    <property type="project" value="TreeGrafter"/>
</dbReference>
<dbReference type="Pfam" id="PF00514">
    <property type="entry name" value="Arm"/>
    <property type="match status" value="2"/>
</dbReference>
<protein>
    <submittedName>
        <fullName evidence="8">Uncharacterized protein</fullName>
    </submittedName>
</protein>
<comment type="subcellular location">
    <subcellularLocation>
        <location evidence="1">Cell junction</location>
    </subcellularLocation>
</comment>
<dbReference type="GeneTree" id="ENSGT00940000166712"/>
<dbReference type="GO" id="GO:0005886">
    <property type="term" value="C:plasma membrane"/>
    <property type="evidence" value="ECO:0007669"/>
    <property type="project" value="TreeGrafter"/>
</dbReference>
<dbReference type="InterPro" id="IPR016024">
    <property type="entry name" value="ARM-type_fold"/>
</dbReference>
<dbReference type="GO" id="GO:0005634">
    <property type="term" value="C:nucleus"/>
    <property type="evidence" value="ECO:0007669"/>
    <property type="project" value="TreeGrafter"/>
</dbReference>
<evidence type="ECO:0000256" key="2">
    <source>
        <dbReference type="ARBA" id="ARBA00005462"/>
    </source>
</evidence>
<sequence length="791" mass="85476">MEGEGDCETVSILASVKEQEAQFKLLTQQLEAERAGLANHLGGGCEVDVEQSQSRLPQDGGYTSDSESSEFTGSLRKELDCDLSSTMERVKVNSMPRREPLKCEPLTARPLIRRDAHPPSRVDAFLASGYSHTLDPRRDAGGGRSRVVGQPPVAYYSLSRGGQRDEGYRPQGDYWGAPRQESYNNYDGYNHYATMDMRRGPSGSDASWSGVGTRQQDRTWPYRSFDTLLDTYQNPSLYSLPRHDRASAVSLDKWDGRHNSASSGRRVGRSPGLAEVVGLLVSGGEPRVAANAAAFLQHACYGNEDAKTAVRQLRGIQALVSLLDSPVFEVQRNACGALRNMCFGTNVQNKLAVRDCDGVIALLHLLRRTDDPSLQDVATGTLWNLSSHEDLKTCIAEHGLGVLTNSIIVPGSGWDPNARGLCTGVPPVQMAKAFQNATGCLRNISSAGSSVQARLRGCQGLVDALIHYICDSVQQRNACGKALENSVCVLRNLSWHVYRDEPSAQLSSPALSTAKKAGKDARRRTKGCNMEEEVSLNLPERIEPAKGAELLFQPETVRAYVGVFQYSDNRLTLEAVASCIDAVAAGDSQWAVCARSMVRVCGGLPHFVRVLEQVLDGLGGSSSRSTGSCHGRLVWALASAMRTLAKDPHNKTLLGESAISALVSCLPPVSPAPPSPPVPEEGRVAALWALGELVCGSATNGRAVYEAHGVGRSARINHASDASSRERRAAGTLLSALWAQRDVRNKLQKDGWSKDSLLGSKTKSGVRLTRDMKVSVSQEEIPLNDMGPVRC</sequence>
<keyword evidence="3" id="KW-0677">Repeat</keyword>
<dbReference type="Ensembl" id="ENSEBUT00000000719.1">
    <property type="protein sequence ID" value="ENSEBUP00000000423.1"/>
    <property type="gene ID" value="ENSEBUG00000000581.1"/>
</dbReference>
<evidence type="ECO:0000256" key="4">
    <source>
        <dbReference type="ARBA" id="ARBA00022889"/>
    </source>
</evidence>
<dbReference type="GO" id="GO:0005912">
    <property type="term" value="C:adherens junction"/>
    <property type="evidence" value="ECO:0007669"/>
    <property type="project" value="TreeGrafter"/>
</dbReference>
<evidence type="ECO:0000256" key="7">
    <source>
        <dbReference type="SAM" id="MobiDB-lite"/>
    </source>
</evidence>
<keyword evidence="4" id="KW-0130">Cell adhesion</keyword>
<organism evidence="8 9">
    <name type="scientific">Eptatretus burgeri</name>
    <name type="common">Inshore hagfish</name>
    <dbReference type="NCBI Taxonomy" id="7764"/>
    <lineage>
        <taxon>Eukaryota</taxon>
        <taxon>Metazoa</taxon>
        <taxon>Chordata</taxon>
        <taxon>Craniata</taxon>
        <taxon>Vertebrata</taxon>
        <taxon>Cyclostomata</taxon>
        <taxon>Myxini</taxon>
        <taxon>Myxiniformes</taxon>
        <taxon>Myxinidae</taxon>
        <taxon>Eptatretinae</taxon>
        <taxon>Eptatretus</taxon>
    </lineage>
</organism>
<evidence type="ECO:0000313" key="8">
    <source>
        <dbReference type="Ensembl" id="ENSEBUP00000000423.1"/>
    </source>
</evidence>
<dbReference type="AlphaFoldDB" id="A0A8C4N1W8"/>
<name>A0A8C4N1W8_EPTBU</name>
<dbReference type="SUPFAM" id="SSF48371">
    <property type="entry name" value="ARM repeat"/>
    <property type="match status" value="1"/>
</dbReference>
<comment type="similarity">
    <text evidence="2">Belongs to the beta-catenin family.</text>
</comment>
<dbReference type="InterPro" id="IPR028435">
    <property type="entry name" value="Plakophilin/d_Catenin"/>
</dbReference>
<feature type="region of interest" description="Disordered" evidence="7">
    <location>
        <begin position="135"/>
        <end position="180"/>
    </location>
</feature>
<evidence type="ECO:0000256" key="6">
    <source>
        <dbReference type="PROSITE-ProRule" id="PRU00259"/>
    </source>
</evidence>
<evidence type="ECO:0000256" key="3">
    <source>
        <dbReference type="ARBA" id="ARBA00022737"/>
    </source>
</evidence>
<dbReference type="Ensembl" id="ENSEBUT00000000758.1">
    <property type="protein sequence ID" value="ENSEBUP00000000460.1"/>
    <property type="gene ID" value="ENSEBUG00000000581.1"/>
</dbReference>
<feature type="region of interest" description="Disordered" evidence="7">
    <location>
        <begin position="50"/>
        <end position="74"/>
    </location>
</feature>
<feature type="repeat" description="ARM" evidence="6">
    <location>
        <begin position="314"/>
        <end position="341"/>
    </location>
</feature>
<keyword evidence="5" id="KW-0965">Cell junction</keyword>
<feature type="repeat" description="ARM" evidence="6">
    <location>
        <begin position="357"/>
        <end position="390"/>
    </location>
</feature>
<dbReference type="InterPro" id="IPR011989">
    <property type="entry name" value="ARM-like"/>
</dbReference>
<dbReference type="PROSITE" id="PS50176">
    <property type="entry name" value="ARM_REPEAT"/>
    <property type="match status" value="2"/>
</dbReference>
<evidence type="ECO:0000256" key="5">
    <source>
        <dbReference type="ARBA" id="ARBA00022949"/>
    </source>
</evidence>